<evidence type="ECO:0000313" key="2">
    <source>
        <dbReference type="EMBL" id="NIK90072.1"/>
    </source>
</evidence>
<evidence type="ECO:0000256" key="1">
    <source>
        <dbReference type="SAM" id="MobiDB-lite"/>
    </source>
</evidence>
<feature type="region of interest" description="Disordered" evidence="1">
    <location>
        <begin position="84"/>
        <end position="141"/>
    </location>
</feature>
<dbReference type="RefSeq" id="WP_167084315.1">
    <property type="nucleotide sequence ID" value="NZ_BAAADC010000001.1"/>
</dbReference>
<gene>
    <name evidence="2" type="ORF">FHS83_003390</name>
</gene>
<name>A0A846N4F3_9PROT</name>
<accession>A0A846N4F3</accession>
<comment type="caution">
    <text evidence="2">The sequence shown here is derived from an EMBL/GenBank/DDBJ whole genome shotgun (WGS) entry which is preliminary data.</text>
</comment>
<dbReference type="Proteomes" id="UP000570514">
    <property type="component" value="Unassembled WGS sequence"/>
</dbReference>
<evidence type="ECO:0000313" key="3">
    <source>
        <dbReference type="Proteomes" id="UP000570514"/>
    </source>
</evidence>
<proteinExistence type="predicted"/>
<reference evidence="2 3" key="1">
    <citation type="submission" date="2020-03" db="EMBL/GenBank/DDBJ databases">
        <title>Genomic Encyclopedia of Type Strains, Phase IV (KMG-IV): sequencing the most valuable type-strain genomes for metagenomic binning, comparative biology and taxonomic classification.</title>
        <authorList>
            <person name="Goeker M."/>
        </authorList>
    </citation>
    <scope>NUCLEOTIDE SEQUENCE [LARGE SCALE GENOMIC DNA]</scope>
    <source>
        <strain evidence="2 3">DSM 19867</strain>
    </source>
</reference>
<organism evidence="2 3">
    <name type="scientific">Rhizomicrobium palustre</name>
    <dbReference type="NCBI Taxonomy" id="189966"/>
    <lineage>
        <taxon>Bacteria</taxon>
        <taxon>Pseudomonadati</taxon>
        <taxon>Pseudomonadota</taxon>
        <taxon>Alphaproteobacteria</taxon>
        <taxon>Micropepsales</taxon>
        <taxon>Micropepsaceae</taxon>
        <taxon>Rhizomicrobium</taxon>
    </lineage>
</organism>
<dbReference type="EMBL" id="JAASRM010000001">
    <property type="protein sequence ID" value="NIK90072.1"/>
    <property type="molecule type" value="Genomic_DNA"/>
</dbReference>
<dbReference type="AlphaFoldDB" id="A0A846N4F3"/>
<keyword evidence="3" id="KW-1185">Reference proteome</keyword>
<sequence>MPIRPRSTFAAAADQLQRLVHDIKQQQYEATGLRQRPLLPEDAPVWRRAIAVRSPKSSSPGTLPLERSNLAPLASFAVDIQRRGMPKKPVFRDNSGPEQQSLSEPVKTAAGTRHTGDYIGAGLGKPGPKRGLFNRLFRRDN</sequence>
<protein>
    <submittedName>
        <fullName evidence="2">Uncharacterized protein</fullName>
    </submittedName>
</protein>